<evidence type="ECO:0000313" key="1">
    <source>
        <dbReference type="EMBL" id="KAF0023100.1"/>
    </source>
</evidence>
<protein>
    <submittedName>
        <fullName evidence="1">Uncharacterized protein</fullName>
    </submittedName>
</protein>
<comment type="caution">
    <text evidence="1">The sequence shown here is derived from an EMBL/GenBank/DDBJ whole genome shotgun (WGS) entry which is preliminary data.</text>
</comment>
<evidence type="ECO:0000313" key="2">
    <source>
        <dbReference type="Proteomes" id="UP000438429"/>
    </source>
</evidence>
<organism evidence="1 2">
    <name type="scientific">Scophthalmus maximus</name>
    <name type="common">Turbot</name>
    <name type="synonym">Psetta maxima</name>
    <dbReference type="NCBI Taxonomy" id="52904"/>
    <lineage>
        <taxon>Eukaryota</taxon>
        <taxon>Metazoa</taxon>
        <taxon>Chordata</taxon>
        <taxon>Craniata</taxon>
        <taxon>Vertebrata</taxon>
        <taxon>Euteleostomi</taxon>
        <taxon>Actinopterygii</taxon>
        <taxon>Neopterygii</taxon>
        <taxon>Teleostei</taxon>
        <taxon>Neoteleostei</taxon>
        <taxon>Acanthomorphata</taxon>
        <taxon>Carangaria</taxon>
        <taxon>Pleuronectiformes</taxon>
        <taxon>Pleuronectoidei</taxon>
        <taxon>Scophthalmidae</taxon>
        <taxon>Scophthalmus</taxon>
    </lineage>
</organism>
<dbReference type="EMBL" id="VEVO01000022">
    <property type="protein sequence ID" value="KAF0023100.1"/>
    <property type="molecule type" value="Genomic_DNA"/>
</dbReference>
<name>A0A6A4RUQ0_SCOMX</name>
<reference evidence="1 2" key="1">
    <citation type="submission" date="2019-06" db="EMBL/GenBank/DDBJ databases">
        <title>Draft genomes of female and male turbot (Scophthalmus maximus).</title>
        <authorList>
            <person name="Xu H."/>
            <person name="Xu X.-W."/>
            <person name="Shao C."/>
            <person name="Chen S."/>
        </authorList>
    </citation>
    <scope>NUCLEOTIDE SEQUENCE [LARGE SCALE GENOMIC DNA]</scope>
    <source>
        <strain evidence="1">Ysfricsl-2016a</strain>
        <tissue evidence="1">Blood</tissue>
    </source>
</reference>
<accession>A0A6A4RUQ0</accession>
<proteinExistence type="predicted"/>
<gene>
    <name evidence="1" type="ORF">F2P81_023730</name>
</gene>
<dbReference type="Proteomes" id="UP000438429">
    <property type="component" value="Unassembled WGS sequence"/>
</dbReference>
<sequence>MRRRRSATSRSDTHYSKRGIWDAKNNVPAVGKWAERTLHTESSVCHLRTASVGCVIENIHEGLHAFALTYMMHEESKEQDVATQFVHLYLQSMTRTHEAMHSPNKTGNSVGSYLCLLQQQKKGDRNVLGQQLKSCSEVSSADRPTAALALVQSLVVEPKNRAKRGRTSVLLSPSGQSPCEHTFVDVNAFIAVAFGEFTRWASRAEEPTANPATQKRSWRWLLCLVADDLAPIYCVAVKLVECRLVRGSSRESIRHRLSLLDAFRSPKDNLSVRPPLTDPGSRNLSGSEGWSKLTLFVPLWCYLARSPKLSVFSRTPRTCRRHRHSDFGQF</sequence>
<dbReference type="AlphaFoldDB" id="A0A6A4RUQ0"/>